<dbReference type="RefSeq" id="WP_046501727.1">
    <property type="nucleotide sequence ID" value="NZ_LANI01000001.1"/>
</dbReference>
<reference evidence="2 3" key="1">
    <citation type="submission" date="2015-03" db="EMBL/GenBank/DDBJ databases">
        <title>Genome sequence of Kiloniella sp. P1-1, isolated from the gut microflora of Pacific white shrimp, Penaeus vannamei.</title>
        <authorList>
            <person name="Shao Z."/>
            <person name="Wang L."/>
            <person name="Li X."/>
        </authorList>
    </citation>
    <scope>NUCLEOTIDE SEQUENCE [LARGE SCALE GENOMIC DNA]</scope>
    <source>
        <strain evidence="2 3">P1-1</strain>
    </source>
</reference>
<evidence type="ECO:0000256" key="1">
    <source>
        <dbReference type="SAM" id="SignalP"/>
    </source>
</evidence>
<sequence length="93" mass="9960">MKKFITVLSTVAFLGMTSSYAYAGCSTDELTEKTQKVSSLMEQVASKIGNGVDPDEFTAESGKLNEAGTALSSGDTDKACTLYDEFIAWAEKQ</sequence>
<name>A0A0M2RE17_9PROT</name>
<dbReference type="AlphaFoldDB" id="A0A0M2RE17"/>
<dbReference type="OrthoDB" id="9836890at2"/>
<feature type="chain" id="PRO_5005640720" description="Lipoprotein" evidence="1">
    <location>
        <begin position="24"/>
        <end position="93"/>
    </location>
</feature>
<evidence type="ECO:0008006" key="4">
    <source>
        <dbReference type="Google" id="ProtNLM"/>
    </source>
</evidence>
<gene>
    <name evidence="2" type="ORF">WH95_00885</name>
</gene>
<dbReference type="Proteomes" id="UP000034491">
    <property type="component" value="Unassembled WGS sequence"/>
</dbReference>
<proteinExistence type="predicted"/>
<accession>A0A0M2RE17</accession>
<evidence type="ECO:0000313" key="2">
    <source>
        <dbReference type="EMBL" id="KKJ78674.1"/>
    </source>
</evidence>
<feature type="signal peptide" evidence="1">
    <location>
        <begin position="1"/>
        <end position="23"/>
    </location>
</feature>
<comment type="caution">
    <text evidence="2">The sequence shown here is derived from an EMBL/GenBank/DDBJ whole genome shotgun (WGS) entry which is preliminary data.</text>
</comment>
<protein>
    <recommendedName>
        <fullName evidence="4">Lipoprotein</fullName>
    </recommendedName>
</protein>
<evidence type="ECO:0000313" key="3">
    <source>
        <dbReference type="Proteomes" id="UP000034491"/>
    </source>
</evidence>
<organism evidence="2 3">
    <name type="scientific">Kiloniella litopenaei</name>
    <dbReference type="NCBI Taxonomy" id="1549748"/>
    <lineage>
        <taxon>Bacteria</taxon>
        <taxon>Pseudomonadati</taxon>
        <taxon>Pseudomonadota</taxon>
        <taxon>Alphaproteobacteria</taxon>
        <taxon>Rhodospirillales</taxon>
        <taxon>Kiloniellaceae</taxon>
        <taxon>Kiloniella</taxon>
    </lineage>
</organism>
<dbReference type="STRING" id="1549748.WH95_00885"/>
<keyword evidence="3" id="KW-1185">Reference proteome</keyword>
<keyword evidence="1" id="KW-0732">Signal</keyword>
<dbReference type="EMBL" id="LANI01000001">
    <property type="protein sequence ID" value="KKJ78674.1"/>
    <property type="molecule type" value="Genomic_DNA"/>
</dbReference>